<dbReference type="SUPFAM" id="SSF103473">
    <property type="entry name" value="MFS general substrate transporter"/>
    <property type="match status" value="1"/>
</dbReference>
<dbReference type="InterPro" id="IPR036259">
    <property type="entry name" value="MFS_trans_sf"/>
</dbReference>
<evidence type="ECO:0000256" key="3">
    <source>
        <dbReference type="ARBA" id="ARBA00023136"/>
    </source>
</evidence>
<feature type="transmembrane region" description="Helical" evidence="4">
    <location>
        <begin position="329"/>
        <end position="353"/>
    </location>
</feature>
<organism evidence="6 7">
    <name type="scientific">Hohaiivirga grylli</name>
    <dbReference type="NCBI Taxonomy" id="3133970"/>
    <lineage>
        <taxon>Bacteria</taxon>
        <taxon>Pseudomonadati</taxon>
        <taxon>Pseudomonadota</taxon>
        <taxon>Alphaproteobacteria</taxon>
        <taxon>Hyphomicrobiales</taxon>
        <taxon>Methylobacteriaceae</taxon>
        <taxon>Hohaiivirga</taxon>
    </lineage>
</organism>
<feature type="transmembrane region" description="Helical" evidence="4">
    <location>
        <begin position="140"/>
        <end position="165"/>
    </location>
</feature>
<feature type="transmembrane region" description="Helical" evidence="4">
    <location>
        <begin position="105"/>
        <end position="128"/>
    </location>
</feature>
<gene>
    <name evidence="6" type="ORF">WJT86_02020</name>
</gene>
<accession>A0ABV0BGM3</accession>
<name>A0ABV0BGM3_9HYPH</name>
<feature type="transmembrane region" description="Helical" evidence="4">
    <location>
        <begin position="233"/>
        <end position="257"/>
    </location>
</feature>
<evidence type="ECO:0000259" key="5">
    <source>
        <dbReference type="PROSITE" id="PS50850"/>
    </source>
</evidence>
<dbReference type="PANTHER" id="PTHR11360">
    <property type="entry name" value="MONOCARBOXYLATE TRANSPORTER"/>
    <property type="match status" value="1"/>
</dbReference>
<dbReference type="PROSITE" id="PS50850">
    <property type="entry name" value="MFS"/>
    <property type="match status" value="1"/>
</dbReference>
<dbReference type="EMBL" id="JBBYXI010000001">
    <property type="protein sequence ID" value="MEN3929837.1"/>
    <property type="molecule type" value="Genomic_DNA"/>
</dbReference>
<feature type="transmembrane region" description="Helical" evidence="4">
    <location>
        <begin position="54"/>
        <end position="72"/>
    </location>
</feature>
<evidence type="ECO:0000313" key="6">
    <source>
        <dbReference type="EMBL" id="MEN3929837.1"/>
    </source>
</evidence>
<dbReference type="InterPro" id="IPR050327">
    <property type="entry name" value="Proton-linked_MCT"/>
</dbReference>
<feature type="transmembrane region" description="Helical" evidence="4">
    <location>
        <begin position="360"/>
        <end position="382"/>
    </location>
</feature>
<evidence type="ECO:0000256" key="2">
    <source>
        <dbReference type="ARBA" id="ARBA00022989"/>
    </source>
</evidence>
<dbReference type="Gene3D" id="1.20.1250.20">
    <property type="entry name" value="MFS general substrate transporter like domains"/>
    <property type="match status" value="2"/>
</dbReference>
<dbReference type="Proteomes" id="UP001418637">
    <property type="component" value="Unassembled WGS sequence"/>
</dbReference>
<evidence type="ECO:0000256" key="4">
    <source>
        <dbReference type="SAM" id="Phobius"/>
    </source>
</evidence>
<evidence type="ECO:0000256" key="1">
    <source>
        <dbReference type="ARBA" id="ARBA00022692"/>
    </source>
</evidence>
<dbReference type="Pfam" id="PF07690">
    <property type="entry name" value="MFS_1"/>
    <property type="match status" value="1"/>
</dbReference>
<sequence>MYEKKQIDWNAWLVVAICFLTLAIASSTRGSLSLVMPAMESQFGWTRGFISTSASWALLVMAVTAPCVGNAVDKYGPRFLICFGLVALTIACFGIASLQSASQEWLFISTYAVSGGIAFGVIAQHVIAATIAMKFVVNRGLATGIGASGSTAGQLLLLPMFAILLQTGDWQYGYIVIGIISICLIPLTLWLLRPQTQKVIRNSVVIEKASGNSNHSSEQSISDGTLGAKLKRVLLSIPFQILFWTYFVCGFTTAGVIETHLMPYAALCGFPPLPRTSAYVLLSGFNLCGMILAGWLTDRVNRSLLLATIYFMRGLSFILLLYIGDSYPLLLIFAVMFGLFDYSTVPVTASLLASKLGIGVLGLSMGLLQTGHAVGAALGAYMGGVLFDHTGQYGMLWFTAVCLSIGAAFLAACLVDDRAKKMPGAVMA</sequence>
<comment type="caution">
    <text evidence="6">The sequence shown here is derived from an EMBL/GenBank/DDBJ whole genome shotgun (WGS) entry which is preliminary data.</text>
</comment>
<feature type="transmembrane region" description="Helical" evidence="4">
    <location>
        <begin position="171"/>
        <end position="192"/>
    </location>
</feature>
<feature type="domain" description="Major facilitator superfamily (MFS) profile" evidence="5">
    <location>
        <begin position="14"/>
        <end position="418"/>
    </location>
</feature>
<protein>
    <submittedName>
        <fullName evidence="6">MFS transporter</fullName>
    </submittedName>
</protein>
<keyword evidence="7" id="KW-1185">Reference proteome</keyword>
<evidence type="ECO:0000313" key="7">
    <source>
        <dbReference type="Proteomes" id="UP001418637"/>
    </source>
</evidence>
<proteinExistence type="predicted"/>
<dbReference type="InterPro" id="IPR011701">
    <property type="entry name" value="MFS"/>
</dbReference>
<dbReference type="CDD" id="cd17355">
    <property type="entry name" value="MFS_YcxA_like"/>
    <property type="match status" value="1"/>
</dbReference>
<keyword evidence="3 4" id="KW-0472">Membrane</keyword>
<feature type="transmembrane region" description="Helical" evidence="4">
    <location>
        <begin position="394"/>
        <end position="415"/>
    </location>
</feature>
<keyword evidence="2 4" id="KW-1133">Transmembrane helix</keyword>
<feature type="transmembrane region" description="Helical" evidence="4">
    <location>
        <begin position="304"/>
        <end position="323"/>
    </location>
</feature>
<feature type="transmembrane region" description="Helical" evidence="4">
    <location>
        <begin position="277"/>
        <end position="297"/>
    </location>
</feature>
<keyword evidence="1 4" id="KW-0812">Transmembrane</keyword>
<dbReference type="PANTHER" id="PTHR11360:SF284">
    <property type="entry name" value="EG:103B4.3 PROTEIN-RELATED"/>
    <property type="match status" value="1"/>
</dbReference>
<reference evidence="6 7" key="1">
    <citation type="submission" date="2024-04" db="EMBL/GenBank/DDBJ databases">
        <title>A novel species isolated from cricket.</title>
        <authorList>
            <person name="Wang H.-C."/>
        </authorList>
    </citation>
    <scope>NUCLEOTIDE SEQUENCE [LARGE SCALE GENOMIC DNA]</scope>
    <source>
        <strain evidence="6 7">WL0021</strain>
    </source>
</reference>
<feature type="transmembrane region" description="Helical" evidence="4">
    <location>
        <begin position="79"/>
        <end position="99"/>
    </location>
</feature>
<dbReference type="InterPro" id="IPR020846">
    <property type="entry name" value="MFS_dom"/>
</dbReference>
<dbReference type="RefSeq" id="WP_346335819.1">
    <property type="nucleotide sequence ID" value="NZ_JBBYXI010000001.1"/>
</dbReference>